<keyword evidence="2" id="KW-0274">FAD</keyword>
<dbReference type="GO" id="GO:0004497">
    <property type="term" value="F:monooxygenase activity"/>
    <property type="evidence" value="ECO:0007669"/>
    <property type="project" value="UniProtKB-KW"/>
</dbReference>
<accession>A0A4V3UPG0</accession>
<dbReference type="InterPro" id="IPR050346">
    <property type="entry name" value="FMO-like"/>
</dbReference>
<reference evidence="4 7" key="2">
    <citation type="submission" date="2019-08" db="EMBL/GenBank/DDBJ databases">
        <title>The genome sequence of a newly discovered highly antifungal drug resistant Aspergillus species, Aspergillus tanneri NIH 1004.</title>
        <authorList>
            <person name="Mounaud S."/>
            <person name="Singh I."/>
            <person name="Joardar V."/>
            <person name="Pakala S."/>
            <person name="Pakala S."/>
            <person name="Venepally P."/>
            <person name="Chung J.K."/>
            <person name="Losada L."/>
            <person name="Nierman W.C."/>
        </authorList>
    </citation>
    <scope>NUCLEOTIDE SEQUENCE [LARGE SCALE GENOMIC DNA]</scope>
    <source>
        <strain evidence="4 7">NIH1004</strain>
    </source>
</reference>
<keyword evidence="4" id="KW-0503">Monooxygenase</keyword>
<keyword evidence="1" id="KW-0285">Flavoprotein</keyword>
<dbReference type="AlphaFoldDB" id="A0A4V3UPG0"/>
<evidence type="ECO:0000256" key="3">
    <source>
        <dbReference type="ARBA" id="ARBA00023002"/>
    </source>
</evidence>
<protein>
    <submittedName>
        <fullName evidence="4">FAD-dependent monooxygenase dep4</fullName>
    </submittedName>
</protein>
<organism evidence="5 6">
    <name type="scientific">Aspergillus tanneri</name>
    <dbReference type="NCBI Taxonomy" id="1220188"/>
    <lineage>
        <taxon>Eukaryota</taxon>
        <taxon>Fungi</taxon>
        <taxon>Dikarya</taxon>
        <taxon>Ascomycota</taxon>
        <taxon>Pezizomycotina</taxon>
        <taxon>Eurotiomycetes</taxon>
        <taxon>Eurotiomycetidae</taxon>
        <taxon>Eurotiales</taxon>
        <taxon>Aspergillaceae</taxon>
        <taxon>Aspergillus</taxon>
        <taxon>Aspergillus subgen. Circumdati</taxon>
    </lineage>
</organism>
<evidence type="ECO:0000313" key="6">
    <source>
        <dbReference type="Proteomes" id="UP000308092"/>
    </source>
</evidence>
<dbReference type="RefSeq" id="XP_033425477.1">
    <property type="nucleotide sequence ID" value="XM_033572162.1"/>
</dbReference>
<dbReference type="VEuPathDB" id="FungiDB:EYZ11_005526"/>
<sequence length="573" mass="65528">MEHVDVLVVGAGWYGLMAAETYLKLAPETNLLVVDDGDTIGGIWNQERIYPSLHAQNSYPLFEYSSYPMKKEGISSLGFIPGQTIHNYLVNFAKDHDLVRRIRLRTRVTQVRRSANHQGWVVETESGERPIKCDKLIYATGATSSPIRPKWPRENFDQPVIHSLDIATNLSLIESDTIQRVTVVGASKSSYDTVYQLLKAGKKVDWVIRPTVSGGFSIFAPTFMFFWRISDFVSTRFACSFSPSIMSTIGPWDRFLQRTKIGRLLVRLYWRVGTSLAAAYARFGDSEHTKHLQPWPHPDGLFWGSGGIGVATVPDFWEVIHKGDVTMHRTEIESLSHHDVVNLKNGTSVATDIVIQCTGFDKGYDTFSPQLQEELGLHYDPSTFSKWTVLDAQAEQKVDALLPILKNSPFDSMEHKKHGQGPNRHYRRLIVPELAARGDRSILFPGHIHAALTPVAAEIQALWGFAFLNGWMKVPEQEEMEMEAATFNAWTRKRYIEQGKKHSYIVYDFISYLDTLMRDLGLNPRRKRTFFEEWFTPYRPRDYRGLIQEYLTAHSRRVPADKKMCEEEMSVNE</sequence>
<dbReference type="Proteomes" id="UP000308092">
    <property type="component" value="Unassembled WGS sequence"/>
</dbReference>
<keyword evidence="3" id="KW-0560">Oxidoreductase</keyword>
<dbReference type="SUPFAM" id="SSF51905">
    <property type="entry name" value="FAD/NAD(P)-binding domain"/>
    <property type="match status" value="2"/>
</dbReference>
<evidence type="ECO:0000313" key="4">
    <source>
        <dbReference type="EMBL" id="KAA8646116.1"/>
    </source>
</evidence>
<evidence type="ECO:0000313" key="5">
    <source>
        <dbReference type="EMBL" id="THC95014.1"/>
    </source>
</evidence>
<evidence type="ECO:0000256" key="2">
    <source>
        <dbReference type="ARBA" id="ARBA00022827"/>
    </source>
</evidence>
<dbReference type="EMBL" id="SOSA01000178">
    <property type="protein sequence ID" value="THC95014.1"/>
    <property type="molecule type" value="Genomic_DNA"/>
</dbReference>
<dbReference type="PANTHER" id="PTHR23023">
    <property type="entry name" value="DIMETHYLANILINE MONOOXYGENASE"/>
    <property type="match status" value="1"/>
</dbReference>
<evidence type="ECO:0000256" key="1">
    <source>
        <dbReference type="ARBA" id="ARBA00022630"/>
    </source>
</evidence>
<dbReference type="EMBL" id="QUQM01000007">
    <property type="protein sequence ID" value="KAA8646116.1"/>
    <property type="molecule type" value="Genomic_DNA"/>
</dbReference>
<dbReference type="GeneID" id="54330244"/>
<comment type="caution">
    <text evidence="5">The sequence shown here is derived from an EMBL/GenBank/DDBJ whole genome shotgun (WGS) entry which is preliminary data.</text>
</comment>
<dbReference type="Gene3D" id="3.50.50.60">
    <property type="entry name" value="FAD/NAD(P)-binding domain"/>
    <property type="match status" value="2"/>
</dbReference>
<dbReference type="InterPro" id="IPR036188">
    <property type="entry name" value="FAD/NAD-bd_sf"/>
</dbReference>
<dbReference type="STRING" id="1220188.A0A4V3UPG0"/>
<dbReference type="OrthoDB" id="2915840at2759"/>
<dbReference type="Proteomes" id="UP000324241">
    <property type="component" value="Unassembled WGS sequence"/>
</dbReference>
<keyword evidence="6" id="KW-1185">Reference proteome</keyword>
<reference evidence="5 6" key="1">
    <citation type="submission" date="2019-03" db="EMBL/GenBank/DDBJ databases">
        <title>The genome sequence of a newly discovered highly antifungal drug resistant Aspergillus species, Aspergillus tanneri NIH 1004.</title>
        <authorList>
            <person name="Mounaud S."/>
            <person name="Singh I."/>
            <person name="Joardar V."/>
            <person name="Pakala S."/>
            <person name="Pakala S."/>
            <person name="Venepally P."/>
            <person name="Hoover J."/>
            <person name="Nierman W."/>
            <person name="Chung J."/>
            <person name="Losada L."/>
        </authorList>
    </citation>
    <scope>NUCLEOTIDE SEQUENCE [LARGE SCALE GENOMIC DNA]</scope>
    <source>
        <strain evidence="5 6">NIH1004</strain>
    </source>
</reference>
<name>A0A4V3UPG0_9EURO</name>
<proteinExistence type="predicted"/>
<dbReference type="Pfam" id="PF13738">
    <property type="entry name" value="Pyr_redox_3"/>
    <property type="match status" value="1"/>
</dbReference>
<evidence type="ECO:0000313" key="7">
    <source>
        <dbReference type="Proteomes" id="UP000324241"/>
    </source>
</evidence>
<gene>
    <name evidence="4" type="primary">DEP4</name>
    <name evidence="4" type="ORF">ATNIH1004_007542</name>
    <name evidence="5" type="ORF">EYZ11_005526</name>
</gene>